<dbReference type="Pfam" id="PF00696">
    <property type="entry name" value="AA_kinase"/>
    <property type="match status" value="1"/>
</dbReference>
<evidence type="ECO:0000256" key="4">
    <source>
        <dbReference type="ARBA" id="ARBA00022840"/>
    </source>
</evidence>
<dbReference type="Proteomes" id="UP000198341">
    <property type="component" value="Chromosome 3"/>
</dbReference>
<evidence type="ECO:0000256" key="3">
    <source>
        <dbReference type="ARBA" id="ARBA00022777"/>
    </source>
</evidence>
<keyword evidence="3" id="KW-0418">Kinase</keyword>
<evidence type="ECO:0000256" key="5">
    <source>
        <dbReference type="SAM" id="MobiDB-lite"/>
    </source>
</evidence>
<keyword evidence="8" id="KW-1185">Reference proteome</keyword>
<keyword evidence="4" id="KW-0067">ATP-binding</keyword>
<sequence length="405" mass="44427">MSPPPPPPPPPPSDDITTTPTSTTFLTIVKLGGRSITDKSTYETLDKTALEKCSILLQNAISKKTKKNENERVIVIHGAGSFGHMSAKRCGLGDEDRKLKMTSSPFLDGCEETRRSVQKLNELVCESLEEEKENKVKVECVRRHLGDAWRFNEKGEVDVLGYASVKEYCEAHCFSASPTSSSSSKSLLLLLHGDVVEDATHGRSILSGDRIALEIAKAYALNKTRDQRVVIRVVFITGARGVFSRDPDGVDADADLPCRMLRKIETTIDGEWTCVKDNLKSDIEDIAYATNDSLRYNASSSEHENNDNNNKRKKEEQISATACSHDVTGGILGKIQSSVTIANLSSSPGYTSVQVYITSVHNENGDEDAFAALSGSVDLETLVDTRTGKPFRGTVIVRKQQEKRD</sequence>
<dbReference type="RefSeq" id="XP_007514301.1">
    <property type="nucleotide sequence ID" value="XM_007514239.1"/>
</dbReference>
<dbReference type="InterPro" id="IPR001048">
    <property type="entry name" value="Asp/Glu/Uridylate_kinase"/>
</dbReference>
<dbReference type="AlphaFoldDB" id="K8F2H1"/>
<dbReference type="GO" id="GO:0102043">
    <property type="term" value="F:isopentenyl phosphate kinase activity"/>
    <property type="evidence" value="ECO:0007669"/>
    <property type="project" value="TreeGrafter"/>
</dbReference>
<keyword evidence="1" id="KW-0808">Transferase</keyword>
<protein>
    <recommendedName>
        <fullName evidence="6">Aspartate/glutamate/uridylate kinase domain-containing protein</fullName>
    </recommendedName>
</protein>
<accession>K8F2H1</accession>
<dbReference type="STRING" id="41875.K8F2H1"/>
<dbReference type="KEGG" id="bpg:Bathy03g05220"/>
<dbReference type="InterPro" id="IPR036393">
    <property type="entry name" value="AceGlu_kinase-like_sf"/>
</dbReference>
<dbReference type="GO" id="GO:0005524">
    <property type="term" value="F:ATP binding"/>
    <property type="evidence" value="ECO:0007669"/>
    <property type="project" value="UniProtKB-KW"/>
</dbReference>
<dbReference type="EMBL" id="FO082276">
    <property type="protein sequence ID" value="CCO15738.1"/>
    <property type="molecule type" value="Genomic_DNA"/>
</dbReference>
<evidence type="ECO:0000256" key="2">
    <source>
        <dbReference type="ARBA" id="ARBA00022741"/>
    </source>
</evidence>
<dbReference type="PANTHER" id="PTHR43654">
    <property type="entry name" value="GLUTAMATE 5-KINASE"/>
    <property type="match status" value="1"/>
</dbReference>
<organism evidence="7 8">
    <name type="scientific">Bathycoccus prasinos</name>
    <dbReference type="NCBI Taxonomy" id="41875"/>
    <lineage>
        <taxon>Eukaryota</taxon>
        <taxon>Viridiplantae</taxon>
        <taxon>Chlorophyta</taxon>
        <taxon>Mamiellophyceae</taxon>
        <taxon>Mamiellales</taxon>
        <taxon>Bathycoccaceae</taxon>
        <taxon>Bathycoccus</taxon>
    </lineage>
</organism>
<evidence type="ECO:0000256" key="1">
    <source>
        <dbReference type="ARBA" id="ARBA00022679"/>
    </source>
</evidence>
<reference evidence="7 8" key="1">
    <citation type="submission" date="2011-10" db="EMBL/GenBank/DDBJ databases">
        <authorList>
            <person name="Genoscope - CEA"/>
        </authorList>
    </citation>
    <scope>NUCLEOTIDE SEQUENCE [LARGE SCALE GENOMIC DNA]</scope>
    <source>
        <strain evidence="7 8">RCC 1105</strain>
    </source>
</reference>
<dbReference type="GeneID" id="19017059"/>
<gene>
    <name evidence="7" type="ORF">Bathy03g05220</name>
</gene>
<dbReference type="PANTHER" id="PTHR43654:SF1">
    <property type="entry name" value="ISOPENTENYL PHOSPHATE KINASE"/>
    <property type="match status" value="1"/>
</dbReference>
<feature type="compositionally biased region" description="Basic and acidic residues" evidence="5">
    <location>
        <begin position="301"/>
        <end position="317"/>
    </location>
</feature>
<evidence type="ECO:0000313" key="7">
    <source>
        <dbReference type="EMBL" id="CCO15738.1"/>
    </source>
</evidence>
<proteinExistence type="predicted"/>
<dbReference type="OrthoDB" id="1934954at2759"/>
<feature type="region of interest" description="Disordered" evidence="5">
    <location>
        <begin position="297"/>
        <end position="318"/>
    </location>
</feature>
<dbReference type="SUPFAM" id="SSF101447">
    <property type="entry name" value="Formin homology 2 domain (FH2 domain)"/>
    <property type="match status" value="1"/>
</dbReference>
<dbReference type="GO" id="GO:0005829">
    <property type="term" value="C:cytosol"/>
    <property type="evidence" value="ECO:0007669"/>
    <property type="project" value="TreeGrafter"/>
</dbReference>
<feature type="domain" description="Aspartate/glutamate/uridylate kinase" evidence="6">
    <location>
        <begin position="27"/>
        <end position="251"/>
    </location>
</feature>
<keyword evidence="2" id="KW-0547">Nucleotide-binding</keyword>
<dbReference type="GO" id="GO:0016301">
    <property type="term" value="F:kinase activity"/>
    <property type="evidence" value="ECO:0007669"/>
    <property type="project" value="UniProtKB-KW"/>
</dbReference>
<evidence type="ECO:0000313" key="8">
    <source>
        <dbReference type="Proteomes" id="UP000198341"/>
    </source>
</evidence>
<name>K8F2H1_9CHLO</name>
<dbReference type="Gene3D" id="3.40.1160.10">
    <property type="entry name" value="Acetylglutamate kinase-like"/>
    <property type="match status" value="1"/>
</dbReference>
<dbReference type="GO" id="GO:0016114">
    <property type="term" value="P:terpenoid biosynthetic process"/>
    <property type="evidence" value="ECO:0007669"/>
    <property type="project" value="TreeGrafter"/>
</dbReference>
<evidence type="ECO:0000259" key="6">
    <source>
        <dbReference type="Pfam" id="PF00696"/>
    </source>
</evidence>